<sequence>MSLILTATGPATTAGIQDVLEADFARARAALAEARREQAGKDTPRHRATVAECTARVDAVLDMYLAARAARVTP</sequence>
<reference evidence="1 2" key="1">
    <citation type="submission" date="2017-09" db="EMBL/GenBank/DDBJ databases">
        <authorList>
            <person name="Ehlers B."/>
            <person name="Leendertz F.H."/>
        </authorList>
    </citation>
    <scope>NUCLEOTIDE SEQUENCE [LARGE SCALE GENOMIC DNA]</scope>
    <source>
        <strain evidence="1 2">DSM 46844</strain>
    </source>
</reference>
<dbReference type="EMBL" id="OBDO01000007">
    <property type="protein sequence ID" value="SNX97564.1"/>
    <property type="molecule type" value="Genomic_DNA"/>
</dbReference>
<keyword evidence="2" id="KW-1185">Reference proteome</keyword>
<evidence type="ECO:0000313" key="2">
    <source>
        <dbReference type="Proteomes" id="UP000219514"/>
    </source>
</evidence>
<evidence type="ECO:0000313" key="1">
    <source>
        <dbReference type="EMBL" id="SNX97564.1"/>
    </source>
</evidence>
<accession>A0A285EH87</accession>
<dbReference type="Proteomes" id="UP000219514">
    <property type="component" value="Unassembled WGS sequence"/>
</dbReference>
<gene>
    <name evidence="1" type="ORF">SAMN06893097_107208</name>
</gene>
<proteinExistence type="predicted"/>
<organism evidence="1 2">
    <name type="scientific">Geodermatophilus sabuli</name>
    <dbReference type="NCBI Taxonomy" id="1564158"/>
    <lineage>
        <taxon>Bacteria</taxon>
        <taxon>Bacillati</taxon>
        <taxon>Actinomycetota</taxon>
        <taxon>Actinomycetes</taxon>
        <taxon>Geodermatophilales</taxon>
        <taxon>Geodermatophilaceae</taxon>
        <taxon>Geodermatophilus</taxon>
    </lineage>
</organism>
<dbReference type="AlphaFoldDB" id="A0A285EH87"/>
<dbReference type="RefSeq" id="WP_097207514.1">
    <property type="nucleotide sequence ID" value="NZ_JACHXB010000006.1"/>
</dbReference>
<protein>
    <submittedName>
        <fullName evidence="1">Uncharacterized protein</fullName>
    </submittedName>
</protein>
<name>A0A285EH87_9ACTN</name>